<dbReference type="SUPFAM" id="SSF47384">
    <property type="entry name" value="Homodimeric domain of signal transducing histidine kinase"/>
    <property type="match status" value="1"/>
</dbReference>
<dbReference type="GO" id="GO:0000155">
    <property type="term" value="F:phosphorelay sensor kinase activity"/>
    <property type="evidence" value="ECO:0007669"/>
    <property type="project" value="InterPro"/>
</dbReference>
<organism evidence="13 14">
    <name type="scientific">endosymbiont of Galathealinum brachiosum</name>
    <dbReference type="NCBI Taxonomy" id="2200906"/>
    <lineage>
        <taxon>Bacteria</taxon>
        <taxon>Pseudomonadati</taxon>
        <taxon>Pseudomonadota</taxon>
        <taxon>Gammaproteobacteria</taxon>
        <taxon>sulfur-oxidizing symbionts</taxon>
    </lineage>
</organism>
<keyword evidence="10" id="KW-1133">Transmembrane helix</keyword>
<protein>
    <recommendedName>
        <fullName evidence="3">histidine kinase</fullName>
        <ecNumber evidence="3">2.7.13.3</ecNumber>
    </recommendedName>
</protein>
<evidence type="ECO:0000259" key="12">
    <source>
        <dbReference type="PROSITE" id="PS50885"/>
    </source>
</evidence>
<dbReference type="Pfam" id="PF02518">
    <property type="entry name" value="HATPase_c"/>
    <property type="match status" value="1"/>
</dbReference>
<dbReference type="GO" id="GO:0005886">
    <property type="term" value="C:plasma membrane"/>
    <property type="evidence" value="ECO:0007669"/>
    <property type="project" value="UniProtKB-SubCell"/>
</dbReference>
<dbReference type="InterPro" id="IPR003661">
    <property type="entry name" value="HisK_dim/P_dom"/>
</dbReference>
<gene>
    <name evidence="13" type="ORF">DIZ80_01090</name>
</gene>
<dbReference type="PROSITE" id="PS50885">
    <property type="entry name" value="HAMP"/>
    <property type="match status" value="1"/>
</dbReference>
<keyword evidence="7" id="KW-0547">Nucleotide-binding</keyword>
<evidence type="ECO:0000256" key="5">
    <source>
        <dbReference type="ARBA" id="ARBA00022553"/>
    </source>
</evidence>
<comment type="catalytic activity">
    <reaction evidence="1">
        <text>ATP + protein L-histidine = ADP + protein N-phospho-L-histidine.</text>
        <dbReference type="EC" id="2.7.13.3"/>
    </reaction>
</comment>
<comment type="caution">
    <text evidence="13">The sequence shown here is derived from an EMBL/GenBank/DDBJ whole genome shotgun (WGS) entry which is preliminary data.</text>
</comment>
<dbReference type="AlphaFoldDB" id="A0A370DNZ5"/>
<dbReference type="Pfam" id="PF00512">
    <property type="entry name" value="HisKA"/>
    <property type="match status" value="1"/>
</dbReference>
<dbReference type="PANTHER" id="PTHR44936:SF10">
    <property type="entry name" value="SENSOR PROTEIN RSTB"/>
    <property type="match status" value="1"/>
</dbReference>
<name>A0A370DNZ5_9GAMM</name>
<keyword evidence="10" id="KW-0472">Membrane</keyword>
<keyword evidence="14" id="KW-1185">Reference proteome</keyword>
<evidence type="ECO:0000256" key="3">
    <source>
        <dbReference type="ARBA" id="ARBA00012438"/>
    </source>
</evidence>
<evidence type="ECO:0000256" key="6">
    <source>
        <dbReference type="ARBA" id="ARBA00022679"/>
    </source>
</evidence>
<accession>A0A370DNZ5</accession>
<dbReference type="CDD" id="cd00082">
    <property type="entry name" value="HisKA"/>
    <property type="match status" value="1"/>
</dbReference>
<evidence type="ECO:0000259" key="11">
    <source>
        <dbReference type="PROSITE" id="PS50109"/>
    </source>
</evidence>
<evidence type="ECO:0000256" key="10">
    <source>
        <dbReference type="SAM" id="Phobius"/>
    </source>
</evidence>
<keyword evidence="6" id="KW-0808">Transferase</keyword>
<dbReference type="Proteomes" id="UP000254266">
    <property type="component" value="Unassembled WGS sequence"/>
</dbReference>
<dbReference type="GO" id="GO:0005524">
    <property type="term" value="F:ATP binding"/>
    <property type="evidence" value="ECO:0007669"/>
    <property type="project" value="UniProtKB-KW"/>
</dbReference>
<dbReference type="SMART" id="SM00388">
    <property type="entry name" value="HisKA"/>
    <property type="match status" value="1"/>
</dbReference>
<dbReference type="InterPro" id="IPR003594">
    <property type="entry name" value="HATPase_dom"/>
</dbReference>
<evidence type="ECO:0000256" key="7">
    <source>
        <dbReference type="ARBA" id="ARBA00022741"/>
    </source>
</evidence>
<keyword evidence="5" id="KW-0597">Phosphoprotein</keyword>
<sequence>MLPKTLFARTLAMIATVAVAYLLFAFSIIGYFMLVPVGKQSANDLAALMVFSANRWSEISMEERIEFEHHLFEKYKLNIAGSQQLRSVNFKPLPYYYFLESSLESLTGQEVHLKISKDDNDIDWYWANFRVNKQDIRIGFSSSHINAQPPLVLILLLSVGGLAILVTAAVIVRHLTTPLECLSQNALRIGSGEQPELVPETGAEEMATLAKSFNKMAVQVKELLSNRTTLLAGISHDLRTPLARIQLALEMLPANADPVLVDGIRGDVEQMNCLIGQFLELSKTLEKGEQQNIDIVETLDDLVNCARRGGAEIQWKIAEPCTLINNPMAIRRIIVNLLENAVRYGEEHPVNINYSLKDNFAIIKIKDRGPGIPADEIEAVFRPFYRLEQSRNLETGGTGLGLSIALQLAEINNIKIKLYGRKNGGTVAEIAIPLKRLI</sequence>
<dbReference type="CDD" id="cd06225">
    <property type="entry name" value="HAMP"/>
    <property type="match status" value="1"/>
</dbReference>
<dbReference type="InterPro" id="IPR005467">
    <property type="entry name" value="His_kinase_dom"/>
</dbReference>
<evidence type="ECO:0000256" key="2">
    <source>
        <dbReference type="ARBA" id="ARBA00004651"/>
    </source>
</evidence>
<feature type="domain" description="HAMP" evidence="12">
    <location>
        <begin position="173"/>
        <end position="225"/>
    </location>
</feature>
<dbReference type="InterPro" id="IPR050980">
    <property type="entry name" value="2C_sensor_his_kinase"/>
</dbReference>
<dbReference type="InterPro" id="IPR036097">
    <property type="entry name" value="HisK_dim/P_sf"/>
</dbReference>
<feature type="transmembrane region" description="Helical" evidence="10">
    <location>
        <begin position="151"/>
        <end position="172"/>
    </location>
</feature>
<dbReference type="EMBL" id="QFXC01000002">
    <property type="protein sequence ID" value="RDH86094.1"/>
    <property type="molecule type" value="Genomic_DNA"/>
</dbReference>
<evidence type="ECO:0000313" key="13">
    <source>
        <dbReference type="EMBL" id="RDH86094.1"/>
    </source>
</evidence>
<dbReference type="SMART" id="SM00387">
    <property type="entry name" value="HATPase_c"/>
    <property type="match status" value="1"/>
</dbReference>
<comment type="subcellular location">
    <subcellularLocation>
        <location evidence="2">Cell membrane</location>
        <topology evidence="2">Multi-pass membrane protein</topology>
    </subcellularLocation>
</comment>
<evidence type="ECO:0000313" key="14">
    <source>
        <dbReference type="Proteomes" id="UP000254266"/>
    </source>
</evidence>
<feature type="domain" description="Histidine kinase" evidence="11">
    <location>
        <begin position="233"/>
        <end position="436"/>
    </location>
</feature>
<reference evidence="13 14" key="1">
    <citation type="journal article" date="2018" name="ISME J.">
        <title>Endosymbiont genomes yield clues of tubeworm success.</title>
        <authorList>
            <person name="Li Y."/>
            <person name="Liles M.R."/>
            <person name="Halanych K.M."/>
        </authorList>
    </citation>
    <scope>NUCLEOTIDE SEQUENCE [LARGE SCALE GENOMIC DNA]</scope>
    <source>
        <strain evidence="13">A1464</strain>
    </source>
</reference>
<dbReference type="EC" id="2.7.13.3" evidence="3"/>
<dbReference type="InterPro" id="IPR003660">
    <property type="entry name" value="HAMP_dom"/>
</dbReference>
<dbReference type="Gene3D" id="6.10.340.10">
    <property type="match status" value="1"/>
</dbReference>
<dbReference type="InterPro" id="IPR036890">
    <property type="entry name" value="HATPase_C_sf"/>
</dbReference>
<evidence type="ECO:0000256" key="9">
    <source>
        <dbReference type="ARBA" id="ARBA00022840"/>
    </source>
</evidence>
<keyword evidence="4" id="KW-1003">Cell membrane</keyword>
<dbReference type="SMART" id="SM00304">
    <property type="entry name" value="HAMP"/>
    <property type="match status" value="1"/>
</dbReference>
<dbReference type="Gene3D" id="1.10.287.130">
    <property type="match status" value="1"/>
</dbReference>
<dbReference type="PRINTS" id="PR00344">
    <property type="entry name" value="BCTRLSENSOR"/>
</dbReference>
<dbReference type="PROSITE" id="PS50109">
    <property type="entry name" value="HIS_KIN"/>
    <property type="match status" value="1"/>
</dbReference>
<dbReference type="SUPFAM" id="SSF55874">
    <property type="entry name" value="ATPase domain of HSP90 chaperone/DNA topoisomerase II/histidine kinase"/>
    <property type="match status" value="1"/>
</dbReference>
<dbReference type="Pfam" id="PF00672">
    <property type="entry name" value="HAMP"/>
    <property type="match status" value="1"/>
</dbReference>
<keyword evidence="10" id="KW-0812">Transmembrane</keyword>
<evidence type="ECO:0000256" key="4">
    <source>
        <dbReference type="ARBA" id="ARBA00022475"/>
    </source>
</evidence>
<dbReference type="InterPro" id="IPR004358">
    <property type="entry name" value="Sig_transdc_His_kin-like_C"/>
</dbReference>
<proteinExistence type="predicted"/>
<evidence type="ECO:0000256" key="8">
    <source>
        <dbReference type="ARBA" id="ARBA00022777"/>
    </source>
</evidence>
<feature type="transmembrane region" description="Helical" evidence="10">
    <location>
        <begin position="12"/>
        <end position="34"/>
    </location>
</feature>
<dbReference type="SUPFAM" id="SSF158472">
    <property type="entry name" value="HAMP domain-like"/>
    <property type="match status" value="1"/>
</dbReference>
<dbReference type="Gene3D" id="3.30.565.10">
    <property type="entry name" value="Histidine kinase-like ATPase, C-terminal domain"/>
    <property type="match status" value="1"/>
</dbReference>
<dbReference type="PANTHER" id="PTHR44936">
    <property type="entry name" value="SENSOR PROTEIN CREC"/>
    <property type="match status" value="1"/>
</dbReference>
<keyword evidence="8 13" id="KW-0418">Kinase</keyword>
<keyword evidence="9" id="KW-0067">ATP-binding</keyword>
<evidence type="ECO:0000256" key="1">
    <source>
        <dbReference type="ARBA" id="ARBA00000085"/>
    </source>
</evidence>